<accession>A0A8T1FUN3</accession>
<sequence>MEPMLVLGRTGSLLATFTASVTQASRFAVVRRLIEYHRPHADTNVIACNTSEMLVAQNRADELVPLVAEADLRVTQVRCQYIVECDLRLNRKRKRDVLTDTYTRPVLARVPATPVTVSSQNETIGGLALADALEANDSILSSDDDENIAEVQRQNLPLGPPRPRIDSIREATPDSATTDTLPVAFRPSAVEH</sequence>
<gene>
    <name evidence="2" type="ORF">PC118_g9691</name>
</gene>
<reference evidence="2" key="1">
    <citation type="submission" date="2018-10" db="EMBL/GenBank/DDBJ databases">
        <title>Effector identification in a new, highly contiguous assembly of the strawberry crown rot pathogen Phytophthora cactorum.</title>
        <authorList>
            <person name="Armitage A.D."/>
            <person name="Nellist C.F."/>
            <person name="Bates H."/>
            <person name="Vickerstaff R.J."/>
            <person name="Harrison R.J."/>
        </authorList>
    </citation>
    <scope>NUCLEOTIDE SEQUENCE</scope>
    <source>
        <strain evidence="2">P415</strain>
    </source>
</reference>
<dbReference type="EMBL" id="RCML01000268">
    <property type="protein sequence ID" value="KAG2982973.1"/>
    <property type="molecule type" value="Genomic_DNA"/>
</dbReference>
<feature type="compositionally biased region" description="Basic and acidic residues" evidence="1">
    <location>
        <begin position="163"/>
        <end position="172"/>
    </location>
</feature>
<organism evidence="2 3">
    <name type="scientific">Phytophthora cactorum</name>
    <dbReference type="NCBI Taxonomy" id="29920"/>
    <lineage>
        <taxon>Eukaryota</taxon>
        <taxon>Sar</taxon>
        <taxon>Stramenopiles</taxon>
        <taxon>Oomycota</taxon>
        <taxon>Peronosporomycetes</taxon>
        <taxon>Peronosporales</taxon>
        <taxon>Peronosporaceae</taxon>
        <taxon>Phytophthora</taxon>
    </lineage>
</organism>
<dbReference type="VEuPathDB" id="FungiDB:PC110_g666"/>
<feature type="region of interest" description="Disordered" evidence="1">
    <location>
        <begin position="155"/>
        <end position="180"/>
    </location>
</feature>
<dbReference type="Proteomes" id="UP000697107">
    <property type="component" value="Unassembled WGS sequence"/>
</dbReference>
<comment type="caution">
    <text evidence="2">The sequence shown here is derived from an EMBL/GenBank/DDBJ whole genome shotgun (WGS) entry which is preliminary data.</text>
</comment>
<protein>
    <submittedName>
        <fullName evidence="2">Uncharacterized protein</fullName>
    </submittedName>
</protein>
<dbReference type="AlphaFoldDB" id="A0A8T1FUN3"/>
<evidence type="ECO:0000313" key="3">
    <source>
        <dbReference type="Proteomes" id="UP000697107"/>
    </source>
</evidence>
<evidence type="ECO:0000313" key="2">
    <source>
        <dbReference type="EMBL" id="KAG2982973.1"/>
    </source>
</evidence>
<proteinExistence type="predicted"/>
<name>A0A8T1FUN3_9STRA</name>
<evidence type="ECO:0000256" key="1">
    <source>
        <dbReference type="SAM" id="MobiDB-lite"/>
    </source>
</evidence>